<dbReference type="InterPro" id="IPR009678">
    <property type="entry name" value="Phage_tail_completion_R"/>
</dbReference>
<organism evidence="1 2">
    <name type="scientific">Mannheimia granulomatis</name>
    <dbReference type="NCBI Taxonomy" id="85402"/>
    <lineage>
        <taxon>Bacteria</taxon>
        <taxon>Pseudomonadati</taxon>
        <taxon>Pseudomonadota</taxon>
        <taxon>Gammaproteobacteria</taxon>
        <taxon>Pasteurellales</taxon>
        <taxon>Pasteurellaceae</taxon>
        <taxon>Mannheimia</taxon>
    </lineage>
</organism>
<dbReference type="OrthoDB" id="8564199at2"/>
<dbReference type="Proteomes" id="UP000054123">
    <property type="component" value="Unassembled WGS sequence"/>
</dbReference>
<comment type="caution">
    <text evidence="1">The sequence shown here is derived from an EMBL/GenBank/DDBJ whole genome shotgun (WGS) entry which is preliminary data.</text>
</comment>
<keyword evidence="2" id="KW-1185">Reference proteome</keyword>
<protein>
    <submittedName>
        <fullName evidence="1">Tail completion protein R</fullName>
    </submittedName>
</protein>
<dbReference type="PATRIC" id="fig|1450449.3.peg.1742"/>
<dbReference type="RefSeq" id="WP_042803614.1">
    <property type="nucleotide sequence ID" value="NZ_AVSP01000005.1"/>
</dbReference>
<gene>
    <name evidence="1" type="ORF">AK33_08790</name>
</gene>
<proteinExistence type="predicted"/>
<sequence length="161" mass="19211">MIKPDRLRELLTQTIDTFKTNPEKLILQYNKGKIKSRGSKSHSFEYHYDLELIVVDFPYHPDVLFVPVLTFVRNEQFELLQNPEYQDKIEFEIDHNNHESYDIYIRLPLTERVIVKEQDGHFTATHADEPNIADTSPFSELTGYEVYLQDELIYQWKQTNE</sequence>
<dbReference type="EMBL" id="JANJ01000006">
    <property type="protein sequence ID" value="EXI61675.1"/>
    <property type="molecule type" value="Genomic_DNA"/>
</dbReference>
<evidence type="ECO:0000313" key="1">
    <source>
        <dbReference type="EMBL" id="EXI61675.1"/>
    </source>
</evidence>
<name>A0A011NBA7_9PAST</name>
<dbReference type="Pfam" id="PF06891">
    <property type="entry name" value="P2_Phage_GpR"/>
    <property type="match status" value="1"/>
</dbReference>
<dbReference type="AlphaFoldDB" id="A0A011NBA7"/>
<evidence type="ECO:0000313" key="2">
    <source>
        <dbReference type="Proteomes" id="UP000054123"/>
    </source>
</evidence>
<reference evidence="1 2" key="1">
    <citation type="journal article" date="2014" name="Genome Announc.">
        <title>Genome Sequence of a Presumptive Mannheimia haemolytica Strain with an A1/A6-Cross-Reactive Serotype from a White-Tailed Deer (Odocoileus virginianus).</title>
        <authorList>
            <person name="Lawrence P.K."/>
            <person name="Bey R.F."/>
            <person name="Wiener B."/>
            <person name="Kittichotirat W."/>
            <person name="Bumgarner R.E."/>
        </authorList>
    </citation>
    <scope>NUCLEOTIDE SEQUENCE [LARGE SCALE GENOMIC DNA]</scope>
    <source>
        <strain evidence="1 2">PKL10</strain>
    </source>
</reference>
<accession>A0A011NBA7</accession>